<name>A0A5B8U5E4_9ACTN</name>
<feature type="compositionally biased region" description="Basic residues" evidence="1">
    <location>
        <begin position="133"/>
        <end position="144"/>
    </location>
</feature>
<evidence type="ECO:0000256" key="1">
    <source>
        <dbReference type="SAM" id="MobiDB-lite"/>
    </source>
</evidence>
<dbReference type="Proteomes" id="UP000321805">
    <property type="component" value="Chromosome"/>
</dbReference>
<evidence type="ECO:0000256" key="2">
    <source>
        <dbReference type="SAM" id="Phobius"/>
    </source>
</evidence>
<dbReference type="EMBL" id="CP042430">
    <property type="protein sequence ID" value="QEC48161.1"/>
    <property type="molecule type" value="Genomic_DNA"/>
</dbReference>
<dbReference type="KEGG" id="bsol:FSW04_11670"/>
<protein>
    <submittedName>
        <fullName evidence="3">Uncharacterized protein</fullName>
    </submittedName>
</protein>
<keyword evidence="2" id="KW-1133">Transmembrane helix</keyword>
<evidence type="ECO:0000313" key="3">
    <source>
        <dbReference type="EMBL" id="QEC48161.1"/>
    </source>
</evidence>
<dbReference type="RefSeq" id="WP_146919394.1">
    <property type="nucleotide sequence ID" value="NZ_CP042430.1"/>
</dbReference>
<organism evidence="3 4">
    <name type="scientific">Baekduia soli</name>
    <dbReference type="NCBI Taxonomy" id="496014"/>
    <lineage>
        <taxon>Bacteria</taxon>
        <taxon>Bacillati</taxon>
        <taxon>Actinomycetota</taxon>
        <taxon>Thermoleophilia</taxon>
        <taxon>Solirubrobacterales</taxon>
        <taxon>Baekduiaceae</taxon>
        <taxon>Baekduia</taxon>
    </lineage>
</organism>
<keyword evidence="4" id="KW-1185">Reference proteome</keyword>
<proteinExistence type="predicted"/>
<accession>A0A5B8U5E4</accession>
<feature type="transmembrane region" description="Helical" evidence="2">
    <location>
        <begin position="194"/>
        <end position="215"/>
    </location>
</feature>
<keyword evidence="2" id="KW-0472">Membrane</keyword>
<feature type="compositionally biased region" description="Basic and acidic residues" evidence="1">
    <location>
        <begin position="150"/>
        <end position="178"/>
    </location>
</feature>
<keyword evidence="2" id="KW-0812">Transmembrane</keyword>
<dbReference type="AlphaFoldDB" id="A0A5B8U5E4"/>
<reference evidence="3 4" key="1">
    <citation type="journal article" date="2018" name="J. Microbiol.">
        <title>Baekduia soli gen. nov., sp. nov., a novel bacterium isolated from the soil of Baekdu Mountain and proposal of a novel family name, Baekduiaceae fam. nov.</title>
        <authorList>
            <person name="An D.S."/>
            <person name="Siddiqi M.Z."/>
            <person name="Kim K.H."/>
            <person name="Yu H.S."/>
            <person name="Im W.T."/>
        </authorList>
    </citation>
    <scope>NUCLEOTIDE SEQUENCE [LARGE SCALE GENOMIC DNA]</scope>
    <source>
        <strain evidence="3 4">BR7-21</strain>
    </source>
</reference>
<gene>
    <name evidence="3" type="ORF">FSW04_11670</name>
</gene>
<feature type="region of interest" description="Disordered" evidence="1">
    <location>
        <begin position="1"/>
        <end position="51"/>
    </location>
</feature>
<feature type="region of interest" description="Disordered" evidence="1">
    <location>
        <begin position="71"/>
        <end position="179"/>
    </location>
</feature>
<evidence type="ECO:0000313" key="4">
    <source>
        <dbReference type="Proteomes" id="UP000321805"/>
    </source>
</evidence>
<sequence>MDQEDLPPGVRVASGDTGSDPHEDARPASAEGRGASSLDGHGPGTDAEPVAAAVTERLRALQHRIALLADGVHERAGGPSAADVAGTGLRIVAPAPSRPQLPPHRASQADPGPPPRARRHAGAPRRAGPPDRRVRRRDRRRGPRPGRGASPEHDERRAAAEDRRGGRPDRRLGDDRRALLAPRTLQDRPWARRLLLGAAIAVAAGVPVAGALALAGGP</sequence>